<dbReference type="PANTHER" id="PTHR30332:SF24">
    <property type="entry name" value="SECRETIN GSPD-RELATED"/>
    <property type="match status" value="1"/>
</dbReference>
<reference evidence="16 17" key="1">
    <citation type="submission" date="2020-04" db="EMBL/GenBank/DDBJ databases">
        <title>Usitatibacter rugosus gen. nov., sp. nov. and Usitatibacter palustris sp. nov., novel members of Usitatibacteraceae fam. nov. within the order Nitrosomonadales isolated from soil.</title>
        <authorList>
            <person name="Huber K.J."/>
            <person name="Neumann-Schaal M."/>
            <person name="Geppert A."/>
            <person name="Luckner M."/>
            <person name="Wanner G."/>
            <person name="Overmann J."/>
        </authorList>
    </citation>
    <scope>NUCLEOTIDE SEQUENCE [LARGE SCALE GENOMIC DNA]</scope>
    <source>
        <strain evidence="16 17">0125_3</strain>
    </source>
</reference>
<proteinExistence type="inferred from homology"/>
<dbReference type="GO" id="GO:0015627">
    <property type="term" value="C:type II protein secretion system complex"/>
    <property type="evidence" value="ECO:0007669"/>
    <property type="project" value="InterPro"/>
</dbReference>
<dbReference type="Pfam" id="PF21305">
    <property type="entry name" value="type_II_gspD_N0"/>
    <property type="match status" value="1"/>
</dbReference>
<feature type="domain" description="GspD-like N0" evidence="15">
    <location>
        <begin position="48"/>
        <end position="117"/>
    </location>
</feature>
<evidence type="ECO:0000256" key="5">
    <source>
        <dbReference type="ARBA" id="ARBA00022692"/>
    </source>
</evidence>
<feature type="domain" description="NolW-like" evidence="14">
    <location>
        <begin position="144"/>
        <end position="203"/>
    </location>
</feature>
<evidence type="ECO:0000313" key="17">
    <source>
        <dbReference type="Proteomes" id="UP000501534"/>
    </source>
</evidence>
<feature type="region of interest" description="Disordered" evidence="11">
    <location>
        <begin position="308"/>
        <end position="350"/>
    </location>
</feature>
<keyword evidence="7" id="KW-0653">Protein transport</keyword>
<feature type="chain" id="PRO_5026943052" evidence="12">
    <location>
        <begin position="35"/>
        <end position="703"/>
    </location>
</feature>
<evidence type="ECO:0000256" key="1">
    <source>
        <dbReference type="ARBA" id="ARBA00004442"/>
    </source>
</evidence>
<dbReference type="Gene3D" id="3.30.1370.120">
    <property type="match status" value="3"/>
</dbReference>
<protein>
    <submittedName>
        <fullName evidence="16">Secretin XcpQ</fullName>
    </submittedName>
</protein>
<dbReference type="InterPro" id="IPR013356">
    <property type="entry name" value="T2SS_GspD"/>
</dbReference>
<keyword evidence="3 10" id="KW-0813">Transport</keyword>
<dbReference type="EMBL" id="CP053069">
    <property type="protein sequence ID" value="QJR11800.1"/>
    <property type="molecule type" value="Genomic_DNA"/>
</dbReference>
<dbReference type="Pfam" id="PF00263">
    <property type="entry name" value="Secretin"/>
    <property type="match status" value="1"/>
</dbReference>
<dbReference type="Pfam" id="PF03958">
    <property type="entry name" value="Secretin_N"/>
    <property type="match status" value="3"/>
</dbReference>
<accession>A0A6M4GX04</accession>
<name>A0A6M4GX04_9PROT</name>
<dbReference type="InterPro" id="IPR049371">
    <property type="entry name" value="GspD-like_N0"/>
</dbReference>
<keyword evidence="9" id="KW-0998">Cell outer membrane</keyword>
<dbReference type="KEGG" id="uru:DSM104443_02883"/>
<evidence type="ECO:0000256" key="9">
    <source>
        <dbReference type="ARBA" id="ARBA00023237"/>
    </source>
</evidence>
<feature type="domain" description="NolW-like" evidence="14">
    <location>
        <begin position="287"/>
        <end position="390"/>
    </location>
</feature>
<evidence type="ECO:0000256" key="7">
    <source>
        <dbReference type="ARBA" id="ARBA00022927"/>
    </source>
</evidence>
<keyword evidence="8" id="KW-0472">Membrane</keyword>
<evidence type="ECO:0000259" key="15">
    <source>
        <dbReference type="Pfam" id="PF21305"/>
    </source>
</evidence>
<dbReference type="Proteomes" id="UP000501534">
    <property type="component" value="Chromosome"/>
</dbReference>
<dbReference type="InterPro" id="IPR050810">
    <property type="entry name" value="Bact_Secretion_Sys_Channel"/>
</dbReference>
<organism evidence="16 17">
    <name type="scientific">Usitatibacter rugosus</name>
    <dbReference type="NCBI Taxonomy" id="2732067"/>
    <lineage>
        <taxon>Bacteria</taxon>
        <taxon>Pseudomonadati</taxon>
        <taxon>Pseudomonadota</taxon>
        <taxon>Betaproteobacteria</taxon>
        <taxon>Nitrosomonadales</taxon>
        <taxon>Usitatibacteraceae</taxon>
        <taxon>Usitatibacter</taxon>
    </lineage>
</organism>
<keyword evidence="5" id="KW-0812">Transmembrane</keyword>
<dbReference type="InterPro" id="IPR001775">
    <property type="entry name" value="GspD/PilQ"/>
</dbReference>
<evidence type="ECO:0000313" key="16">
    <source>
        <dbReference type="EMBL" id="QJR11800.1"/>
    </source>
</evidence>
<keyword evidence="6 12" id="KW-0732">Signal</keyword>
<dbReference type="AlphaFoldDB" id="A0A6M4GX04"/>
<feature type="compositionally biased region" description="Low complexity" evidence="11">
    <location>
        <begin position="311"/>
        <end position="350"/>
    </location>
</feature>
<evidence type="ECO:0000256" key="11">
    <source>
        <dbReference type="SAM" id="MobiDB-lite"/>
    </source>
</evidence>
<evidence type="ECO:0000256" key="3">
    <source>
        <dbReference type="ARBA" id="ARBA00022448"/>
    </source>
</evidence>
<dbReference type="InterPro" id="IPR038591">
    <property type="entry name" value="NolW-like_sf"/>
</dbReference>
<keyword evidence="4" id="KW-1134">Transmembrane beta strand</keyword>
<evidence type="ECO:0000256" key="10">
    <source>
        <dbReference type="RuleBase" id="RU004004"/>
    </source>
</evidence>
<gene>
    <name evidence="16" type="primary">xcpQ</name>
    <name evidence="16" type="ORF">DSM104443_02883</name>
</gene>
<feature type="domain" description="NolW-like" evidence="14">
    <location>
        <begin position="207"/>
        <end position="280"/>
    </location>
</feature>
<dbReference type="InterPro" id="IPR004846">
    <property type="entry name" value="T2SS/T3SS_dom"/>
</dbReference>
<evidence type="ECO:0000256" key="12">
    <source>
        <dbReference type="SAM" id="SignalP"/>
    </source>
</evidence>
<dbReference type="InterPro" id="IPR005644">
    <property type="entry name" value="NolW-like"/>
</dbReference>
<evidence type="ECO:0000259" key="13">
    <source>
        <dbReference type="Pfam" id="PF00263"/>
    </source>
</evidence>
<evidence type="ECO:0000256" key="6">
    <source>
        <dbReference type="ARBA" id="ARBA00022729"/>
    </source>
</evidence>
<evidence type="ECO:0000256" key="2">
    <source>
        <dbReference type="ARBA" id="ARBA00006980"/>
    </source>
</evidence>
<evidence type="ECO:0000259" key="14">
    <source>
        <dbReference type="Pfam" id="PF03958"/>
    </source>
</evidence>
<comment type="subcellular location">
    <subcellularLocation>
        <location evidence="1 10">Cell outer membrane</location>
    </subcellularLocation>
</comment>
<dbReference type="PRINTS" id="PR00811">
    <property type="entry name" value="BCTERIALGSPD"/>
</dbReference>
<dbReference type="GO" id="GO:0015628">
    <property type="term" value="P:protein secretion by the type II secretion system"/>
    <property type="evidence" value="ECO:0007669"/>
    <property type="project" value="InterPro"/>
</dbReference>
<sequence length="703" mass="74654">MPDKSKRKPQNVTRFLSWSAALLAALALNVSAQAPQPATPAADERITLNFVNADIQSVIKTISQHTGKNFILDPRVQGTVNIVSDRPVPKDMLYQMLLSALRVQGFAAVEEGGFVKIVPESEAKTSGGPTGEAATRIPGDRIVTQVFLLQNESAVQLVPVLRPLVTANNFIAAYPNNNAIVITDYAENVRRIERIIRSIDLPSGADVQIIKLQNASAVDIGQMLQRVVPETVAPANAPGAQPKAAVAIDPRTNSLVVRADNPNLMNRIKTLALGLDTPAAGSGNIYVVFLRNAEAVRIADTLRGLLSGNETSRSTTTQTTPTGNTATQTTATSTLGSSPGTSGASPLSGAAPSSIIQAYPPTNSIIITAPEPVYRALRQVIDSLDQRRAQVYVEALIVEISTGLAQEFGVQWQGAGDVGSRTGFAGTNFNTGIAGGLGTNIVGAASNFPASLGQGLNLGIIDGTLRIPGTNIEVLNLQVLARALEGTSGANVLSTPNVLTLDNEEAKITVGQNVPFITGSYQTASQGSAANPFQTIERKDIGIQLKVTPQVSEAGAVKLKIFQEVSSITRDKALVQSADIITNKRSLESTVLVDAGQIVVLGGLIQDDQQATIDKVPLLGDIPWIGSLFKYESRNRKRTNLMVFLRPVILKDDKAAASITADRYEYIRGLQGDMKLPWNVLLPAESAKVLPPLEEQKSQILGK</sequence>
<comment type="similarity">
    <text evidence="2">Belongs to the bacterial secretin family. GSP D subfamily.</text>
</comment>
<dbReference type="NCBIfam" id="TIGR02517">
    <property type="entry name" value="type_II_gspD"/>
    <property type="match status" value="1"/>
</dbReference>
<dbReference type="GO" id="GO:0009279">
    <property type="term" value="C:cell outer membrane"/>
    <property type="evidence" value="ECO:0007669"/>
    <property type="project" value="UniProtKB-SubCell"/>
</dbReference>
<feature type="domain" description="Type II/III secretion system secretin-like" evidence="13">
    <location>
        <begin position="483"/>
        <end position="651"/>
    </location>
</feature>
<keyword evidence="17" id="KW-1185">Reference proteome</keyword>
<dbReference type="PANTHER" id="PTHR30332">
    <property type="entry name" value="PROBABLE GENERAL SECRETION PATHWAY PROTEIN D"/>
    <property type="match status" value="1"/>
</dbReference>
<evidence type="ECO:0000256" key="4">
    <source>
        <dbReference type="ARBA" id="ARBA00022452"/>
    </source>
</evidence>
<evidence type="ECO:0000256" key="8">
    <source>
        <dbReference type="ARBA" id="ARBA00023136"/>
    </source>
</evidence>
<feature type="signal peptide" evidence="12">
    <location>
        <begin position="1"/>
        <end position="34"/>
    </location>
</feature>